<evidence type="ECO:0000256" key="1">
    <source>
        <dbReference type="SAM" id="Phobius"/>
    </source>
</evidence>
<organism evidence="2 3">
    <name type="scientific">Orbilia oligospora</name>
    <name type="common">Nematode-trapping fungus</name>
    <name type="synonym">Arthrobotrys oligospora</name>
    <dbReference type="NCBI Taxonomy" id="2813651"/>
    <lineage>
        <taxon>Eukaryota</taxon>
        <taxon>Fungi</taxon>
        <taxon>Dikarya</taxon>
        <taxon>Ascomycota</taxon>
        <taxon>Pezizomycotina</taxon>
        <taxon>Orbiliomycetes</taxon>
        <taxon>Orbiliales</taxon>
        <taxon>Orbiliaceae</taxon>
        <taxon>Orbilia</taxon>
    </lineage>
</organism>
<name>A0A7C8J8S2_ORBOL</name>
<feature type="transmembrane region" description="Helical" evidence="1">
    <location>
        <begin position="49"/>
        <end position="68"/>
    </location>
</feature>
<dbReference type="Proteomes" id="UP000475325">
    <property type="component" value="Unassembled WGS sequence"/>
</dbReference>
<keyword evidence="1" id="KW-0472">Membrane</keyword>
<proteinExistence type="predicted"/>
<comment type="caution">
    <text evidence="2">The sequence shown here is derived from an EMBL/GenBank/DDBJ whole genome shotgun (WGS) entry which is preliminary data.</text>
</comment>
<keyword evidence="1" id="KW-0812">Transmembrane</keyword>
<protein>
    <submittedName>
        <fullName evidence="2">Uncharacterized protein</fullName>
    </submittedName>
</protein>
<dbReference type="EMBL" id="WIQW01000036">
    <property type="protein sequence ID" value="KAF3096760.1"/>
    <property type="molecule type" value="Genomic_DNA"/>
</dbReference>
<reference evidence="2 3" key="1">
    <citation type="submission" date="2019-06" db="EMBL/GenBank/DDBJ databases">
        <authorList>
            <person name="Palmer J.M."/>
        </authorList>
    </citation>
    <scope>NUCLEOTIDE SEQUENCE [LARGE SCALE GENOMIC DNA]</scope>
    <source>
        <strain evidence="2 3">TWF102</strain>
    </source>
</reference>
<gene>
    <name evidence="2" type="ORF">TWF102_006604</name>
</gene>
<evidence type="ECO:0000313" key="3">
    <source>
        <dbReference type="Proteomes" id="UP000475325"/>
    </source>
</evidence>
<dbReference type="AlphaFoldDB" id="A0A7C8J8S2"/>
<keyword evidence="1" id="KW-1133">Transmembrane helix</keyword>
<sequence length="385" mass="43100">MSNVSSTLPKSTVYTSIDESNKEKTGLASDGDSVSRVRSYSKAQSLKDVLGFLMGLSVIIFFMGYRLGKIISTSQNVHLEGRISSIVRSESKTPYQPSIDSLQNPTAQARLDDRSDADFDESKGRALVTYVYSETPNFRKNALFFVNHGLHAYADFIFILNGPTDLISYIPGQPNIQVIRRNNISSDLESHAEILRANQSALIKKYKKFIMLDASIRGPFLPAWSNECWSDAYLDRLTVETKLVGLSMDSRCNADGKRHTIIQPMLLATDRIGLSVLLKPIGKSFTTLKDVVHIEESTAQTILDAGYGINVMKASLASNHDYRLDKCAQDEVPSFDTSIHPYETIFQEANQDNTSQQLELLTEQHGQARYSSWDTCWMKKIRSKG</sequence>
<evidence type="ECO:0000313" key="2">
    <source>
        <dbReference type="EMBL" id="KAF3096760.1"/>
    </source>
</evidence>
<accession>A0A7C8J8S2</accession>